<accession>A0A6M8FGW3</accession>
<evidence type="ECO:0000313" key="2">
    <source>
        <dbReference type="Proteomes" id="UP000501379"/>
    </source>
</evidence>
<keyword evidence="2" id="KW-1185">Reference proteome</keyword>
<dbReference type="KEGG" id="pcam:HNE05_19725"/>
<organism evidence="1 2">
    <name type="scientific">Aquipseudomonas campi</name>
    <dbReference type="NCBI Taxonomy" id="2731681"/>
    <lineage>
        <taxon>Bacteria</taxon>
        <taxon>Pseudomonadati</taxon>
        <taxon>Pseudomonadota</taxon>
        <taxon>Gammaproteobacteria</taxon>
        <taxon>Pseudomonadales</taxon>
        <taxon>Pseudomonadaceae</taxon>
        <taxon>Aquipseudomonas</taxon>
    </lineage>
</organism>
<name>A0A6M8FGW3_9GAMM</name>
<protein>
    <submittedName>
        <fullName evidence="1">Uncharacterized protein</fullName>
    </submittedName>
</protein>
<evidence type="ECO:0000313" key="1">
    <source>
        <dbReference type="EMBL" id="QKE65493.1"/>
    </source>
</evidence>
<gene>
    <name evidence="1" type="ORF">HNE05_19725</name>
</gene>
<dbReference type="EMBL" id="CP053697">
    <property type="protein sequence ID" value="QKE65493.1"/>
    <property type="molecule type" value="Genomic_DNA"/>
</dbReference>
<dbReference type="Proteomes" id="UP000501379">
    <property type="component" value="Chromosome"/>
</dbReference>
<dbReference type="AlphaFoldDB" id="A0A6M8FGW3"/>
<reference evidence="1" key="1">
    <citation type="submission" date="2020-07" db="EMBL/GenBank/DDBJ databases">
        <title>Nitrate ammonifying Pseudomonas campi sp. nov. isolated from German agricultural grassland.</title>
        <authorList>
            <person name="Timsy T."/>
            <person name="Ulrich A."/>
            <person name="Spanner T."/>
            <person name="Foesel B."/>
            <person name="Kolb S."/>
            <person name="Horn M.A."/>
            <person name="Behrendt U."/>
        </authorList>
    </citation>
    <scope>NUCLEOTIDE SEQUENCE</scope>
    <source>
        <strain evidence="1">S1-A32-2</strain>
    </source>
</reference>
<proteinExistence type="predicted"/>
<sequence>MAPENLVYACLTHVPLEVDYPHYVTPIYMGDAQGEGRLNLRDLAPEWEPYHPVLGSIAGAFALKNLLLQRPGISHVGICQYRKFMTRERLGVQADNYQVMDVLSTEQIDRDVLTAQMLPTDSDFLIGKPGQFTLNGVNHGYLYQYKDVHHVEDFLRFTAAAVELGVLDRQEVCPFFDEKIFFPGGIELGVLPAEFWVRHITAIEAVVRRCVELHPTQRPDVQARVWAFCAERLGSYYLLRQLRSLPSANGDWLSRHTGQLNLLVKSGERSYVPGV</sequence>
<dbReference type="RefSeq" id="WP_173211440.1">
    <property type="nucleotide sequence ID" value="NZ_CP053697.2"/>
</dbReference>